<dbReference type="InterPro" id="IPR015424">
    <property type="entry name" value="PyrdxlP-dep_Trfase"/>
</dbReference>
<organism evidence="5">
    <name type="scientific">candidate division TA06 bacterium ADurb.Bin417</name>
    <dbReference type="NCBI Taxonomy" id="1852828"/>
    <lineage>
        <taxon>Bacteria</taxon>
        <taxon>Bacteria division TA06</taxon>
    </lineage>
</organism>
<dbReference type="InterPro" id="IPR015421">
    <property type="entry name" value="PyrdxlP-dep_Trfase_major"/>
</dbReference>
<dbReference type="GO" id="GO:0030170">
    <property type="term" value="F:pyridoxal phosphate binding"/>
    <property type="evidence" value="ECO:0007669"/>
    <property type="project" value="InterPro"/>
</dbReference>
<feature type="domain" description="Aminotransferase class I/classII large" evidence="4">
    <location>
        <begin position="33"/>
        <end position="248"/>
    </location>
</feature>
<dbReference type="EC" id="2.6.1.83" evidence="5"/>
<evidence type="ECO:0000256" key="2">
    <source>
        <dbReference type="ARBA" id="ARBA00022576"/>
    </source>
</evidence>
<dbReference type="Pfam" id="PF00155">
    <property type="entry name" value="Aminotran_1_2"/>
    <property type="match status" value="2"/>
</dbReference>
<evidence type="ECO:0000259" key="4">
    <source>
        <dbReference type="Pfam" id="PF00155"/>
    </source>
</evidence>
<dbReference type="GO" id="GO:0010285">
    <property type="term" value="F:L,L-diaminopimelate aminotransferase activity"/>
    <property type="evidence" value="ECO:0007669"/>
    <property type="project" value="UniProtKB-EC"/>
</dbReference>
<feature type="domain" description="Aminotransferase class I/classII large" evidence="4">
    <location>
        <begin position="254"/>
        <end position="362"/>
    </location>
</feature>
<dbReference type="PANTHER" id="PTHR42832:SF3">
    <property type="entry name" value="L-GLUTAMINE--4-(METHYLSULFANYL)-2-OXOBUTANOATE AMINOTRANSFERASE"/>
    <property type="match status" value="1"/>
</dbReference>
<evidence type="ECO:0000256" key="1">
    <source>
        <dbReference type="ARBA" id="ARBA00001933"/>
    </source>
</evidence>
<dbReference type="CDD" id="cd00609">
    <property type="entry name" value="AAT_like"/>
    <property type="match status" value="1"/>
</dbReference>
<dbReference type="Gene3D" id="3.40.640.10">
    <property type="entry name" value="Type I PLP-dependent aspartate aminotransferase-like (Major domain)"/>
    <property type="match status" value="2"/>
</dbReference>
<dbReference type="SUPFAM" id="SSF53383">
    <property type="entry name" value="PLP-dependent transferases"/>
    <property type="match status" value="1"/>
</dbReference>
<comment type="cofactor">
    <cofactor evidence="1">
        <name>pyridoxal 5'-phosphate</name>
        <dbReference type="ChEBI" id="CHEBI:597326"/>
    </cofactor>
</comment>
<evidence type="ECO:0000256" key="3">
    <source>
        <dbReference type="ARBA" id="ARBA00022679"/>
    </source>
</evidence>
<keyword evidence="2 5" id="KW-0032">Aminotransferase</keyword>
<dbReference type="InterPro" id="IPR004839">
    <property type="entry name" value="Aminotransferase_I/II_large"/>
</dbReference>
<dbReference type="InterPro" id="IPR050881">
    <property type="entry name" value="LL-DAP_aminotransferase"/>
</dbReference>
<name>A0A1V5MJ90_UNCT6</name>
<reference evidence="5" key="1">
    <citation type="submission" date="2017-02" db="EMBL/GenBank/DDBJ databases">
        <title>Delving into the versatile metabolic prowess of the omnipresent phylum Bacteroidetes.</title>
        <authorList>
            <person name="Nobu M.K."/>
            <person name="Mei R."/>
            <person name="Narihiro T."/>
            <person name="Kuroda K."/>
            <person name="Liu W.-T."/>
        </authorList>
    </citation>
    <scope>NUCLEOTIDE SEQUENCE</scope>
    <source>
        <strain evidence="5">ADurb.Bin417</strain>
    </source>
</reference>
<evidence type="ECO:0000313" key="5">
    <source>
        <dbReference type="EMBL" id="OPZ93269.1"/>
    </source>
</evidence>
<protein>
    <submittedName>
        <fullName evidence="5">LL-diaminopimelate aminotransferase</fullName>
        <ecNumber evidence="5">2.6.1.83</ecNumber>
    </submittedName>
</protein>
<dbReference type="EMBL" id="MWAK01000034">
    <property type="protein sequence ID" value="OPZ93269.1"/>
    <property type="molecule type" value="Genomic_DNA"/>
</dbReference>
<keyword evidence="3 5" id="KW-0808">Transferase</keyword>
<dbReference type="InterPro" id="IPR015422">
    <property type="entry name" value="PyrdxlP-dep_Trfase_small"/>
</dbReference>
<accession>A0A1V5MJ90</accession>
<sequence length="365" mass="40144">MDIRFNERLNRLPPYLFIEIDRRKAELRQAGVDIIDFGIGDPDTPTPDFVVGKMQESVANPAGHRYPLGRGKPVFREAIAAWFRGRFGVELDPAGEVLFLIGSKEGIGHLPFAFLDRDDICLVPEPGYPVYANATILAGATPHFMPLEASNGYLPDLDRIPPAVLNRARIIFLNYPNNPTGAAAPDRFWKEAIALAARYNIILASDAAYSEIYYGERPKSILEFPGGREVGIEFHSFSKTFNMTGWRLDSGVFEPVQAAAAAALAGPEAFTAGLRRMYRKRLETLIAGLNGYGLAARMPAGTFYLWVAIPAGRTSAEYAGHLLEKKGILTTPGNGFGPHGEGYIRFSVTIDETRILEALERLKQG</sequence>
<dbReference type="Gene3D" id="3.90.1150.10">
    <property type="entry name" value="Aspartate Aminotransferase, domain 1"/>
    <property type="match status" value="2"/>
</dbReference>
<proteinExistence type="predicted"/>
<dbReference type="Proteomes" id="UP000485484">
    <property type="component" value="Unassembled WGS sequence"/>
</dbReference>
<comment type="caution">
    <text evidence="5">The sequence shown here is derived from an EMBL/GenBank/DDBJ whole genome shotgun (WGS) entry which is preliminary data.</text>
</comment>
<dbReference type="PANTHER" id="PTHR42832">
    <property type="entry name" value="AMINO ACID AMINOTRANSFERASE"/>
    <property type="match status" value="1"/>
</dbReference>
<gene>
    <name evidence="5" type="primary">dapL</name>
    <name evidence="5" type="ORF">BWY73_00408</name>
</gene>
<dbReference type="AlphaFoldDB" id="A0A1V5MJ90"/>